<organism evidence="1 2">
    <name type="scientific">Hyalomma asiaticum</name>
    <name type="common">Tick</name>
    <dbReference type="NCBI Taxonomy" id="266040"/>
    <lineage>
        <taxon>Eukaryota</taxon>
        <taxon>Metazoa</taxon>
        <taxon>Ecdysozoa</taxon>
        <taxon>Arthropoda</taxon>
        <taxon>Chelicerata</taxon>
        <taxon>Arachnida</taxon>
        <taxon>Acari</taxon>
        <taxon>Parasitiformes</taxon>
        <taxon>Ixodida</taxon>
        <taxon>Ixodoidea</taxon>
        <taxon>Ixodidae</taxon>
        <taxon>Hyalomminae</taxon>
        <taxon>Hyalomma</taxon>
    </lineage>
</organism>
<dbReference type="EMBL" id="CM023486">
    <property type="protein sequence ID" value="KAH6927957.1"/>
    <property type="molecule type" value="Genomic_DNA"/>
</dbReference>
<reference evidence="1" key="1">
    <citation type="submission" date="2020-05" db="EMBL/GenBank/DDBJ databases">
        <title>Large-scale comparative analyses of tick genomes elucidate their genetic diversity and vector capacities.</title>
        <authorList>
            <person name="Jia N."/>
            <person name="Wang J."/>
            <person name="Shi W."/>
            <person name="Du L."/>
            <person name="Sun Y."/>
            <person name="Zhan W."/>
            <person name="Jiang J."/>
            <person name="Wang Q."/>
            <person name="Zhang B."/>
            <person name="Ji P."/>
            <person name="Sakyi L.B."/>
            <person name="Cui X."/>
            <person name="Yuan T."/>
            <person name="Jiang B."/>
            <person name="Yang W."/>
            <person name="Lam T.T.-Y."/>
            <person name="Chang Q."/>
            <person name="Ding S."/>
            <person name="Wang X."/>
            <person name="Zhu J."/>
            <person name="Ruan X."/>
            <person name="Zhao L."/>
            <person name="Wei J."/>
            <person name="Que T."/>
            <person name="Du C."/>
            <person name="Cheng J."/>
            <person name="Dai P."/>
            <person name="Han X."/>
            <person name="Huang E."/>
            <person name="Gao Y."/>
            <person name="Liu J."/>
            <person name="Shao H."/>
            <person name="Ye R."/>
            <person name="Li L."/>
            <person name="Wei W."/>
            <person name="Wang X."/>
            <person name="Wang C."/>
            <person name="Yang T."/>
            <person name="Huo Q."/>
            <person name="Li W."/>
            <person name="Guo W."/>
            <person name="Chen H."/>
            <person name="Zhou L."/>
            <person name="Ni X."/>
            <person name="Tian J."/>
            <person name="Zhou Y."/>
            <person name="Sheng Y."/>
            <person name="Liu T."/>
            <person name="Pan Y."/>
            <person name="Xia L."/>
            <person name="Li J."/>
            <person name="Zhao F."/>
            <person name="Cao W."/>
        </authorList>
    </citation>
    <scope>NUCLEOTIDE SEQUENCE</scope>
    <source>
        <strain evidence="1">Hyas-2018</strain>
    </source>
</reference>
<accession>A0ACB7S1K9</accession>
<evidence type="ECO:0000313" key="2">
    <source>
        <dbReference type="Proteomes" id="UP000821845"/>
    </source>
</evidence>
<sequence length="149" mass="16593">MRLPAQSKPPEYIPCITPEEIDWYDPMGAIAQTKLHGRSYLLVVSNPGGWLPPAAGTDTETRHSSMSFLVQRFLKNEDTRGPRSSDSGMCNPCNTRANLEHLICRDRPLCSRPRQRAIASLALEWRPSSFETWALTGHSTAAAANELSR</sequence>
<name>A0ACB7S1K9_HYAAI</name>
<gene>
    <name evidence="1" type="ORF">HPB50_010043</name>
</gene>
<protein>
    <submittedName>
        <fullName evidence="1">Uncharacterized protein</fullName>
    </submittedName>
</protein>
<evidence type="ECO:0000313" key="1">
    <source>
        <dbReference type="EMBL" id="KAH6927957.1"/>
    </source>
</evidence>
<dbReference type="Proteomes" id="UP000821845">
    <property type="component" value="Chromosome 6"/>
</dbReference>
<keyword evidence="2" id="KW-1185">Reference proteome</keyword>
<proteinExistence type="predicted"/>
<comment type="caution">
    <text evidence="1">The sequence shown here is derived from an EMBL/GenBank/DDBJ whole genome shotgun (WGS) entry which is preliminary data.</text>
</comment>